<keyword evidence="9 10" id="KW-0131">Cell cycle</keyword>
<reference evidence="14 15" key="1">
    <citation type="submission" date="2023-07" db="EMBL/GenBank/DDBJ databases">
        <title>Genomic Encyclopedia of Type Strains, Phase IV (KMG-IV): sequencing the most valuable type-strain genomes for metagenomic binning, comparative biology and taxonomic classification.</title>
        <authorList>
            <person name="Goeker M."/>
        </authorList>
    </citation>
    <scope>NUCLEOTIDE SEQUENCE [LARGE SCALE GENOMIC DNA]</scope>
    <source>
        <strain evidence="14 15">DSM 12396</strain>
    </source>
</reference>
<evidence type="ECO:0000313" key="15">
    <source>
        <dbReference type="Proteomes" id="UP001225644"/>
    </source>
</evidence>
<feature type="active site" description="O-(3'-phospho-DNA)-tyrosine intermediate" evidence="10">
    <location>
        <position position="284"/>
    </location>
</feature>
<dbReference type="SUPFAM" id="SSF56349">
    <property type="entry name" value="DNA breaking-rejoining enzymes"/>
    <property type="match status" value="1"/>
</dbReference>
<dbReference type="NCBIfam" id="NF001399">
    <property type="entry name" value="PRK00283.1"/>
    <property type="match status" value="1"/>
</dbReference>
<comment type="similarity">
    <text evidence="2 10">Belongs to the 'phage' integrase family. XerC subfamily.</text>
</comment>
<comment type="caution">
    <text evidence="14">The sequence shown here is derived from an EMBL/GenBank/DDBJ whole genome shotgun (WGS) entry which is preliminary data.</text>
</comment>
<dbReference type="NCBIfam" id="NF040815">
    <property type="entry name" value="recomb_XerA_Arch"/>
    <property type="match status" value="1"/>
</dbReference>
<evidence type="ECO:0000256" key="8">
    <source>
        <dbReference type="ARBA" id="ARBA00023172"/>
    </source>
</evidence>
<evidence type="ECO:0000256" key="11">
    <source>
        <dbReference type="NCBIfam" id="TIGR02224"/>
    </source>
</evidence>
<dbReference type="Gene3D" id="1.10.443.10">
    <property type="entry name" value="Intergrase catalytic core"/>
    <property type="match status" value="1"/>
</dbReference>
<dbReference type="Pfam" id="PF02899">
    <property type="entry name" value="Phage_int_SAM_1"/>
    <property type="match status" value="1"/>
</dbReference>
<dbReference type="PROSITE" id="PS51898">
    <property type="entry name" value="TYR_RECOMBINASE"/>
    <property type="match status" value="1"/>
</dbReference>
<evidence type="ECO:0000313" key="14">
    <source>
        <dbReference type="EMBL" id="MDQ0286850.1"/>
    </source>
</evidence>
<comment type="subcellular location">
    <subcellularLocation>
        <location evidence="1 10">Cytoplasm</location>
    </subcellularLocation>
</comment>
<keyword evidence="4 10" id="KW-0132">Cell division</keyword>
<evidence type="ECO:0000256" key="3">
    <source>
        <dbReference type="ARBA" id="ARBA00022490"/>
    </source>
</evidence>
<evidence type="ECO:0000259" key="12">
    <source>
        <dbReference type="PROSITE" id="PS51898"/>
    </source>
</evidence>
<comment type="subunit">
    <text evidence="10">Forms a cyclic heterotetrameric complex composed of two molecules of XerC and two molecules of XerD.</text>
</comment>
<feature type="active site" evidence="10">
    <location>
        <position position="154"/>
    </location>
</feature>
<evidence type="ECO:0000256" key="4">
    <source>
        <dbReference type="ARBA" id="ARBA00022618"/>
    </source>
</evidence>
<dbReference type="Gene3D" id="1.10.150.130">
    <property type="match status" value="1"/>
</dbReference>
<evidence type="ECO:0000256" key="7">
    <source>
        <dbReference type="ARBA" id="ARBA00023125"/>
    </source>
</evidence>
<evidence type="ECO:0000256" key="5">
    <source>
        <dbReference type="ARBA" id="ARBA00022829"/>
    </source>
</evidence>
<dbReference type="PROSITE" id="PS51900">
    <property type="entry name" value="CB"/>
    <property type="match status" value="1"/>
</dbReference>
<comment type="function">
    <text evidence="10">Site-specific tyrosine recombinase, which acts by catalyzing the cutting and rejoining of the recombining DNA molecules. The XerC-XerD complex is essential to convert dimers of the bacterial chromosome into monomers to permit their segregation at cell division. It also contributes to the segregational stability of plasmids.</text>
</comment>
<feature type="active site" evidence="10">
    <location>
        <position position="252"/>
    </location>
</feature>
<dbReference type="SUPFAM" id="SSF47823">
    <property type="entry name" value="lambda integrase-like, N-terminal domain"/>
    <property type="match status" value="1"/>
</dbReference>
<accession>A0ABU0B297</accession>
<keyword evidence="6 10" id="KW-0229">DNA integration</keyword>
<sequence length="316" mass="36267">MNRLYPYIDNFIYYLQLEKNASPHTLDNYQRDLFQGLDFFARALGKPDHLVLPEDINRQLLRAFLAHLQSQGFSRATIARKLATWRSFFRYLTREEVLTANPAGHLSSPKIERKLPRFLFADECRALVEAPPDDTPLGRRDRALLETLYAGGMRVGELVALNLDDVDLTRATIRVAGKGARERLLPVGAFAVRALENYLLTGRPALATARSGEALFLNYRGERLSVRGVRKIIDKYVHQICLDRQVSPHVLRHSFATHLLDNGADLRAVQELLGHVRLSTTQIYTHVTRERLKEVYRRAHPRSQLRCSEVEMNRPF</sequence>
<feature type="active site" evidence="10">
    <location>
        <position position="178"/>
    </location>
</feature>
<dbReference type="PANTHER" id="PTHR30349:SF77">
    <property type="entry name" value="TYROSINE RECOMBINASE XERC"/>
    <property type="match status" value="1"/>
</dbReference>
<dbReference type="NCBIfam" id="TIGR02224">
    <property type="entry name" value="recomb_XerC"/>
    <property type="match status" value="1"/>
</dbReference>
<feature type="domain" description="Core-binding (CB)" evidence="13">
    <location>
        <begin position="2"/>
        <end position="93"/>
    </location>
</feature>
<dbReference type="PANTHER" id="PTHR30349">
    <property type="entry name" value="PHAGE INTEGRASE-RELATED"/>
    <property type="match status" value="1"/>
</dbReference>
<dbReference type="Pfam" id="PF00589">
    <property type="entry name" value="Phage_integrase"/>
    <property type="match status" value="1"/>
</dbReference>
<proteinExistence type="inferred from homology"/>
<dbReference type="Proteomes" id="UP001225644">
    <property type="component" value="Unassembled WGS sequence"/>
</dbReference>
<evidence type="ECO:0000256" key="10">
    <source>
        <dbReference type="HAMAP-Rule" id="MF_01808"/>
    </source>
</evidence>
<name>A0ABU0B297_9FIRM</name>
<feature type="domain" description="Tyr recombinase" evidence="12">
    <location>
        <begin position="114"/>
        <end position="297"/>
    </location>
</feature>
<dbReference type="HAMAP" id="MF_01808">
    <property type="entry name" value="Recomb_XerC_XerD"/>
    <property type="match status" value="1"/>
</dbReference>
<evidence type="ECO:0000256" key="6">
    <source>
        <dbReference type="ARBA" id="ARBA00022908"/>
    </source>
</evidence>
<organism evidence="14 15">
    <name type="scientific">Desulfofundulus luciae</name>
    <dbReference type="NCBI Taxonomy" id="74702"/>
    <lineage>
        <taxon>Bacteria</taxon>
        <taxon>Bacillati</taxon>
        <taxon>Bacillota</taxon>
        <taxon>Clostridia</taxon>
        <taxon>Eubacteriales</taxon>
        <taxon>Peptococcaceae</taxon>
        <taxon>Desulfofundulus</taxon>
    </lineage>
</organism>
<dbReference type="InterPro" id="IPR011010">
    <property type="entry name" value="DNA_brk_join_enz"/>
</dbReference>
<keyword evidence="7 10" id="KW-0238">DNA-binding</keyword>
<evidence type="ECO:0000256" key="1">
    <source>
        <dbReference type="ARBA" id="ARBA00004496"/>
    </source>
</evidence>
<evidence type="ECO:0000256" key="9">
    <source>
        <dbReference type="ARBA" id="ARBA00023306"/>
    </source>
</evidence>
<keyword evidence="15" id="KW-1185">Reference proteome</keyword>
<dbReference type="InterPro" id="IPR044068">
    <property type="entry name" value="CB"/>
</dbReference>
<evidence type="ECO:0000256" key="2">
    <source>
        <dbReference type="ARBA" id="ARBA00006657"/>
    </source>
</evidence>
<dbReference type="EMBL" id="JAUSUX010000014">
    <property type="protein sequence ID" value="MDQ0286850.1"/>
    <property type="molecule type" value="Genomic_DNA"/>
</dbReference>
<dbReference type="InterPro" id="IPR023009">
    <property type="entry name" value="Tyrosine_recombinase_XerC/XerD"/>
</dbReference>
<keyword evidence="5 10" id="KW-0159">Chromosome partition</keyword>
<keyword evidence="3 10" id="KW-0963">Cytoplasm</keyword>
<dbReference type="InterPro" id="IPR011931">
    <property type="entry name" value="Recomb_XerC"/>
</dbReference>
<dbReference type="InterPro" id="IPR013762">
    <property type="entry name" value="Integrase-like_cat_sf"/>
</dbReference>
<dbReference type="InterPro" id="IPR004107">
    <property type="entry name" value="Integrase_SAM-like_N"/>
</dbReference>
<dbReference type="InterPro" id="IPR010998">
    <property type="entry name" value="Integrase_recombinase_N"/>
</dbReference>
<gene>
    <name evidence="10" type="primary">xerC</name>
    <name evidence="14" type="ORF">J2Z49_001967</name>
</gene>
<dbReference type="CDD" id="cd00798">
    <property type="entry name" value="INT_XerDC_C"/>
    <property type="match status" value="1"/>
</dbReference>
<evidence type="ECO:0000259" key="13">
    <source>
        <dbReference type="PROSITE" id="PS51900"/>
    </source>
</evidence>
<keyword evidence="8 10" id="KW-0233">DNA recombination</keyword>
<dbReference type="InterPro" id="IPR050090">
    <property type="entry name" value="Tyrosine_recombinase_XerCD"/>
</dbReference>
<feature type="active site" evidence="10">
    <location>
        <position position="249"/>
    </location>
</feature>
<feature type="active site" evidence="10">
    <location>
        <position position="275"/>
    </location>
</feature>
<protein>
    <recommendedName>
        <fullName evidence="10 11">Tyrosine recombinase XerC</fullName>
    </recommendedName>
</protein>
<dbReference type="InterPro" id="IPR002104">
    <property type="entry name" value="Integrase_catalytic"/>
</dbReference>